<protein>
    <recommendedName>
        <fullName evidence="2">histidine kinase</fullName>
        <ecNumber evidence="2">2.7.13.3</ecNumber>
    </recommendedName>
</protein>
<keyword evidence="12" id="KW-0067">ATP-binding</keyword>
<dbReference type="GO" id="GO:0009881">
    <property type="term" value="F:photoreceptor activity"/>
    <property type="evidence" value="ECO:0007669"/>
    <property type="project" value="UniProtKB-KW"/>
</dbReference>
<keyword evidence="3" id="KW-0600">Photoreceptor protein</keyword>
<dbReference type="GO" id="GO:0005524">
    <property type="term" value="F:ATP binding"/>
    <property type="evidence" value="ECO:0007669"/>
    <property type="project" value="UniProtKB-KW"/>
</dbReference>
<dbReference type="InterPro" id="IPR001610">
    <property type="entry name" value="PAC"/>
</dbReference>
<dbReference type="EC" id="2.7.13.3" evidence="2"/>
<evidence type="ECO:0000256" key="1">
    <source>
        <dbReference type="ARBA" id="ARBA00000085"/>
    </source>
</evidence>
<dbReference type="PROSITE" id="PS50113">
    <property type="entry name" value="PAC"/>
    <property type="match status" value="2"/>
</dbReference>
<dbReference type="InterPro" id="IPR013655">
    <property type="entry name" value="PAS_fold_3"/>
</dbReference>
<keyword evidence="8" id="KW-0808">Transferase</keyword>
<keyword evidence="9" id="KW-0677">Repeat</keyword>
<dbReference type="Gene3D" id="3.30.565.10">
    <property type="entry name" value="Histidine kinase-like ATPase, C-terminal domain"/>
    <property type="match status" value="1"/>
</dbReference>
<evidence type="ECO:0000256" key="9">
    <source>
        <dbReference type="ARBA" id="ARBA00022737"/>
    </source>
</evidence>
<keyword evidence="10" id="KW-0547">Nucleotide-binding</keyword>
<feature type="domain" description="PAC" evidence="16">
    <location>
        <begin position="242"/>
        <end position="294"/>
    </location>
</feature>
<name>A0A1H6Y8Q5_9GAMM</name>
<evidence type="ECO:0000313" key="17">
    <source>
        <dbReference type="EMBL" id="SEJ33510.1"/>
    </source>
</evidence>
<reference evidence="17 18" key="1">
    <citation type="submission" date="2016-10" db="EMBL/GenBank/DDBJ databases">
        <authorList>
            <person name="de Groot N.N."/>
        </authorList>
    </citation>
    <scope>NUCLEOTIDE SEQUENCE [LARGE SCALE GENOMIC DNA]</scope>
    <source>
        <strain evidence="17 18">DSM 26515</strain>
    </source>
</reference>
<evidence type="ECO:0000256" key="15">
    <source>
        <dbReference type="ARBA" id="ARBA00023170"/>
    </source>
</evidence>
<evidence type="ECO:0000256" key="5">
    <source>
        <dbReference type="ARBA" id="ARBA00022606"/>
    </source>
</evidence>
<evidence type="ECO:0000256" key="3">
    <source>
        <dbReference type="ARBA" id="ARBA00022543"/>
    </source>
</evidence>
<dbReference type="SMART" id="SM00911">
    <property type="entry name" value="HWE_HK"/>
    <property type="match status" value="1"/>
</dbReference>
<dbReference type="EMBL" id="FNYC01000006">
    <property type="protein sequence ID" value="SEJ33510.1"/>
    <property type="molecule type" value="Genomic_DNA"/>
</dbReference>
<dbReference type="CDD" id="cd00130">
    <property type="entry name" value="PAS"/>
    <property type="match status" value="1"/>
</dbReference>
<organism evidence="17 18">
    <name type="scientific">Frateuria terrea</name>
    <dbReference type="NCBI Taxonomy" id="529704"/>
    <lineage>
        <taxon>Bacteria</taxon>
        <taxon>Pseudomonadati</taxon>
        <taxon>Pseudomonadota</taxon>
        <taxon>Gammaproteobacteria</taxon>
        <taxon>Lysobacterales</taxon>
        <taxon>Rhodanobacteraceae</taxon>
        <taxon>Frateuria</taxon>
    </lineage>
</organism>
<evidence type="ECO:0000313" key="18">
    <source>
        <dbReference type="Proteomes" id="UP000199420"/>
    </source>
</evidence>
<dbReference type="Gene3D" id="2.10.70.100">
    <property type="match status" value="1"/>
</dbReference>
<evidence type="ECO:0000256" key="10">
    <source>
        <dbReference type="ARBA" id="ARBA00022741"/>
    </source>
</evidence>
<keyword evidence="4" id="KW-0597">Phosphoprotein</keyword>
<dbReference type="AlphaFoldDB" id="A0A1H6Y8Q5"/>
<evidence type="ECO:0000256" key="2">
    <source>
        <dbReference type="ARBA" id="ARBA00012438"/>
    </source>
</evidence>
<keyword evidence="5" id="KW-0716">Sensory transduction</keyword>
<evidence type="ECO:0000256" key="4">
    <source>
        <dbReference type="ARBA" id="ARBA00022553"/>
    </source>
</evidence>
<dbReference type="Pfam" id="PF07536">
    <property type="entry name" value="HWE_HK"/>
    <property type="match status" value="1"/>
</dbReference>
<dbReference type="GO" id="GO:0004673">
    <property type="term" value="F:protein histidine kinase activity"/>
    <property type="evidence" value="ECO:0007669"/>
    <property type="project" value="UniProtKB-EC"/>
</dbReference>
<dbReference type="RefSeq" id="WP_091337200.1">
    <property type="nucleotide sequence ID" value="NZ_FNYC01000006.1"/>
</dbReference>
<evidence type="ECO:0000256" key="12">
    <source>
        <dbReference type="ARBA" id="ARBA00022840"/>
    </source>
</evidence>
<evidence type="ECO:0000256" key="13">
    <source>
        <dbReference type="ARBA" id="ARBA00022991"/>
    </source>
</evidence>
<keyword evidence="13" id="KW-0157">Chromophore</keyword>
<gene>
    <name evidence="17" type="ORF">SAMN04487997_3041</name>
</gene>
<evidence type="ECO:0000259" key="16">
    <source>
        <dbReference type="PROSITE" id="PS50113"/>
    </source>
</evidence>
<dbReference type="PANTHER" id="PTHR41523:SF7">
    <property type="entry name" value="HISTIDINE KINASE"/>
    <property type="match status" value="1"/>
</dbReference>
<dbReference type="InterPro" id="IPR000014">
    <property type="entry name" value="PAS"/>
</dbReference>
<evidence type="ECO:0000256" key="8">
    <source>
        <dbReference type="ARBA" id="ARBA00022679"/>
    </source>
</evidence>
<proteinExistence type="predicted"/>
<dbReference type="InterPro" id="IPR035965">
    <property type="entry name" value="PAS-like_dom_sf"/>
</dbReference>
<keyword evidence="15" id="KW-0675">Receptor</keyword>
<dbReference type="SUPFAM" id="SSF55785">
    <property type="entry name" value="PYP-like sensor domain (PAS domain)"/>
    <property type="match status" value="1"/>
</dbReference>
<dbReference type="PANTHER" id="PTHR41523">
    <property type="entry name" value="TWO-COMPONENT SYSTEM SENSOR PROTEIN"/>
    <property type="match status" value="1"/>
</dbReference>
<keyword evidence="7" id="KW-0288">FMN</keyword>
<keyword evidence="14" id="KW-0843">Virulence</keyword>
<evidence type="ECO:0000256" key="11">
    <source>
        <dbReference type="ARBA" id="ARBA00022777"/>
    </source>
</evidence>
<feature type="domain" description="PAC" evidence="16">
    <location>
        <begin position="110"/>
        <end position="163"/>
    </location>
</feature>
<dbReference type="InterPro" id="IPR000700">
    <property type="entry name" value="PAS-assoc_C"/>
</dbReference>
<dbReference type="SMART" id="SM00086">
    <property type="entry name" value="PAC"/>
    <property type="match status" value="2"/>
</dbReference>
<dbReference type="InterPro" id="IPR011102">
    <property type="entry name" value="Sig_transdc_His_kinase_HWE"/>
</dbReference>
<evidence type="ECO:0000256" key="7">
    <source>
        <dbReference type="ARBA" id="ARBA00022643"/>
    </source>
</evidence>
<dbReference type="STRING" id="529704.SAMN02927913_2400"/>
<dbReference type="InterPro" id="IPR036890">
    <property type="entry name" value="HATPase_C_sf"/>
</dbReference>
<dbReference type="Proteomes" id="UP000199420">
    <property type="component" value="Unassembled WGS sequence"/>
</dbReference>
<evidence type="ECO:0000256" key="14">
    <source>
        <dbReference type="ARBA" id="ARBA00023026"/>
    </source>
</evidence>
<keyword evidence="18" id="KW-1185">Reference proteome</keyword>
<comment type="catalytic activity">
    <reaction evidence="1">
        <text>ATP + protein L-histidine = ADP + protein N-phospho-L-histidine.</text>
        <dbReference type="EC" id="2.7.13.3"/>
    </reaction>
</comment>
<dbReference type="Pfam" id="PF08447">
    <property type="entry name" value="PAS_3"/>
    <property type="match status" value="1"/>
</dbReference>
<evidence type="ECO:0000256" key="6">
    <source>
        <dbReference type="ARBA" id="ARBA00022630"/>
    </source>
</evidence>
<sequence length="489" mass="54614">MDDNERMQTEPGMLHRVRAYDWGTTALGPIDRWPQALRTAVDITLSSNLPMVMAWGPDAQLIYNDAYAGFAGGRHPYLLGLNVLAAWPEVADFNRHVLDTTLAGSPLSYKDQPLVLFRNGHPEDVWLDLDYIPLRDGEGVPRGFLAVVVETTARVNAERAYHRAREQVELALDSGAVIGTWLWNVPDNQVTGDHRFARAFSLDPVHAAAGLPVEAFLDRIHPQDMPEVELRIDQSMREGAPYRCQYRILQPDDRYLWVEASGRCEHDEQGRPTCFAGLMVDVQERKLAEQQQRTMINELNHRVKNTLAIVQSLAAQSFSGAASVESAAEVFNARLISLSHAHDVLTREHWHSVLLSDLVAQMARSHDFRGSERFDIDGPRVRLSPQNALSFALALHELATNAIKYGALGDRGGGVRIHWFVGEAHGRRILHLDWVEYGGPPVLPPARKGFGTRLIERSLNPARNGAVSIEYRETGLACHIAVPLPEVEE</sequence>
<dbReference type="OrthoDB" id="9816309at2"/>
<accession>A0A1H6Y8Q5</accession>
<dbReference type="Gene3D" id="3.30.450.20">
    <property type="entry name" value="PAS domain"/>
    <property type="match status" value="2"/>
</dbReference>
<keyword evidence="11" id="KW-0418">Kinase</keyword>
<keyword evidence="6" id="KW-0285">Flavoprotein</keyword>